<evidence type="ECO:0000256" key="1">
    <source>
        <dbReference type="ARBA" id="ARBA00000085"/>
    </source>
</evidence>
<comment type="caution">
    <text evidence="11">The sequence shown here is derived from an EMBL/GenBank/DDBJ whole genome shotgun (WGS) entry which is preliminary data.</text>
</comment>
<dbReference type="Pfam" id="PF00512">
    <property type="entry name" value="HisKA"/>
    <property type="match status" value="1"/>
</dbReference>
<feature type="transmembrane region" description="Helical" evidence="9">
    <location>
        <begin position="160"/>
        <end position="181"/>
    </location>
</feature>
<dbReference type="InterPro" id="IPR005467">
    <property type="entry name" value="His_kinase_dom"/>
</dbReference>
<evidence type="ECO:0000256" key="8">
    <source>
        <dbReference type="SAM" id="Coils"/>
    </source>
</evidence>
<dbReference type="InterPro" id="IPR036890">
    <property type="entry name" value="HATPase_C_sf"/>
</dbReference>
<dbReference type="SMART" id="SM00388">
    <property type="entry name" value="HisKA"/>
    <property type="match status" value="1"/>
</dbReference>
<dbReference type="Proteomes" id="UP000179219">
    <property type="component" value="Unassembled WGS sequence"/>
</dbReference>
<dbReference type="PROSITE" id="PS50109">
    <property type="entry name" value="HIS_KIN"/>
    <property type="match status" value="1"/>
</dbReference>
<dbReference type="Gene3D" id="1.10.287.130">
    <property type="match status" value="1"/>
</dbReference>
<dbReference type="FunFam" id="1.10.287.130:FF:000001">
    <property type="entry name" value="Two-component sensor histidine kinase"/>
    <property type="match status" value="1"/>
</dbReference>
<dbReference type="SUPFAM" id="SSF47384">
    <property type="entry name" value="Homodimeric domain of signal transducing histidine kinase"/>
    <property type="match status" value="1"/>
</dbReference>
<evidence type="ECO:0000256" key="2">
    <source>
        <dbReference type="ARBA" id="ARBA00012438"/>
    </source>
</evidence>
<dbReference type="AlphaFoldDB" id="A0A1F7X457"/>
<dbReference type="PRINTS" id="PR00344">
    <property type="entry name" value="BCTRLSENSOR"/>
</dbReference>
<dbReference type="InterPro" id="IPR004358">
    <property type="entry name" value="Sig_transdc_His_kin-like_C"/>
</dbReference>
<feature type="coiled-coil region" evidence="8">
    <location>
        <begin position="194"/>
        <end position="228"/>
    </location>
</feature>
<organism evidence="11 12">
    <name type="scientific">Candidatus Woesebacteria bacterium RBG_13_34_9</name>
    <dbReference type="NCBI Taxonomy" id="1802477"/>
    <lineage>
        <taxon>Bacteria</taxon>
        <taxon>Candidatus Woeseibacteriota</taxon>
    </lineage>
</organism>
<sequence>MFKNQKTPWKRKDLQYFSASLKIGTQLIWFFILVFLPWLFPQIINIQNRTLLTVNIILALITSIFYEFLKYIFNKKKKNIQWVLNMQFLSDVLLLTWFLHIFGRINGPLFILYLFTIMESAFNLSVFLPNVVVAVAVLATASEFFLLIFQNEIIFNTYTFLQLFIRLASLVFMRHIAILLAQKFILEQREKGKVEENVSNLGEVTRKLEQANNRFKNLDKQKDEFISMAAHELRAPMTAIKGYVTMVLEGDTGEISEKARDYLLDAKNINDRLIRLVNNMLNVSKIEAGKIAYQEEVDYLSSLVRSIYSQFAPEAERKGLIYTLSIPAKIKDKIKADSDRIQEVIGNIISNAIKYTERGYVKVKLTQSDKNKVRFEAEDSGPGISIEEQRNLFKKFHRVESNVGKTTGTGLGLYISKLIIERFGGEVGIKSEVGKGSIFWFELPLEN</sequence>
<protein>
    <recommendedName>
        <fullName evidence="2">histidine kinase</fullName>
        <ecNumber evidence="2">2.7.13.3</ecNumber>
    </recommendedName>
</protein>
<keyword evidence="6" id="KW-0902">Two-component regulatory system</keyword>
<evidence type="ECO:0000256" key="7">
    <source>
        <dbReference type="ARBA" id="ARBA00023136"/>
    </source>
</evidence>
<feature type="domain" description="Histidine kinase" evidence="10">
    <location>
        <begin position="228"/>
        <end position="447"/>
    </location>
</feature>
<dbReference type="SUPFAM" id="SSF55874">
    <property type="entry name" value="ATPase domain of HSP90 chaperone/DNA topoisomerase II/histidine kinase"/>
    <property type="match status" value="1"/>
</dbReference>
<dbReference type="InterPro" id="IPR050736">
    <property type="entry name" value="Sensor_HK_Regulatory"/>
</dbReference>
<evidence type="ECO:0000313" key="11">
    <source>
        <dbReference type="EMBL" id="OGM09489.1"/>
    </source>
</evidence>
<dbReference type="FunFam" id="3.30.565.10:FF:000006">
    <property type="entry name" value="Sensor histidine kinase WalK"/>
    <property type="match status" value="1"/>
</dbReference>
<dbReference type="PANTHER" id="PTHR43711">
    <property type="entry name" value="TWO-COMPONENT HISTIDINE KINASE"/>
    <property type="match status" value="1"/>
</dbReference>
<keyword evidence="5" id="KW-0418">Kinase</keyword>
<dbReference type="GO" id="GO:0000155">
    <property type="term" value="F:phosphorelay sensor kinase activity"/>
    <property type="evidence" value="ECO:0007669"/>
    <property type="project" value="InterPro"/>
</dbReference>
<evidence type="ECO:0000256" key="3">
    <source>
        <dbReference type="ARBA" id="ARBA00022553"/>
    </source>
</evidence>
<keyword evidence="7 9" id="KW-0472">Membrane</keyword>
<dbReference type="InterPro" id="IPR003661">
    <property type="entry name" value="HisK_dim/P_dom"/>
</dbReference>
<dbReference type="PANTHER" id="PTHR43711:SF1">
    <property type="entry name" value="HISTIDINE KINASE 1"/>
    <property type="match status" value="1"/>
</dbReference>
<dbReference type="Pfam" id="PF02518">
    <property type="entry name" value="HATPase_c"/>
    <property type="match status" value="1"/>
</dbReference>
<keyword evidence="9" id="KW-1133">Transmembrane helix</keyword>
<evidence type="ECO:0000256" key="6">
    <source>
        <dbReference type="ARBA" id="ARBA00023012"/>
    </source>
</evidence>
<dbReference type="Gene3D" id="3.30.565.10">
    <property type="entry name" value="Histidine kinase-like ATPase, C-terminal domain"/>
    <property type="match status" value="1"/>
</dbReference>
<dbReference type="CDD" id="cd00082">
    <property type="entry name" value="HisKA"/>
    <property type="match status" value="1"/>
</dbReference>
<accession>A0A1F7X457</accession>
<feature type="transmembrane region" description="Helical" evidence="9">
    <location>
        <begin position="21"/>
        <end position="40"/>
    </location>
</feature>
<evidence type="ECO:0000256" key="5">
    <source>
        <dbReference type="ARBA" id="ARBA00022777"/>
    </source>
</evidence>
<keyword evidence="3" id="KW-0597">Phosphoprotein</keyword>
<keyword evidence="4" id="KW-0808">Transferase</keyword>
<evidence type="ECO:0000313" key="12">
    <source>
        <dbReference type="Proteomes" id="UP000179219"/>
    </source>
</evidence>
<dbReference type="InterPro" id="IPR036097">
    <property type="entry name" value="HisK_dim/P_sf"/>
</dbReference>
<gene>
    <name evidence="11" type="ORF">A2159_00990</name>
</gene>
<feature type="transmembrane region" description="Helical" evidence="9">
    <location>
        <begin position="94"/>
        <end position="115"/>
    </location>
</feature>
<dbReference type="EMBL" id="MGFP01000023">
    <property type="protein sequence ID" value="OGM09489.1"/>
    <property type="molecule type" value="Genomic_DNA"/>
</dbReference>
<keyword evidence="9" id="KW-0812">Transmembrane</keyword>
<comment type="catalytic activity">
    <reaction evidence="1">
        <text>ATP + protein L-histidine = ADP + protein N-phospho-L-histidine.</text>
        <dbReference type="EC" id="2.7.13.3"/>
    </reaction>
</comment>
<name>A0A1F7X457_9BACT</name>
<evidence type="ECO:0000256" key="9">
    <source>
        <dbReference type="SAM" id="Phobius"/>
    </source>
</evidence>
<reference evidence="11 12" key="1">
    <citation type="journal article" date="2016" name="Nat. Commun.">
        <title>Thousands of microbial genomes shed light on interconnected biogeochemical processes in an aquifer system.</title>
        <authorList>
            <person name="Anantharaman K."/>
            <person name="Brown C.T."/>
            <person name="Hug L.A."/>
            <person name="Sharon I."/>
            <person name="Castelle C.J."/>
            <person name="Probst A.J."/>
            <person name="Thomas B.C."/>
            <person name="Singh A."/>
            <person name="Wilkins M.J."/>
            <person name="Karaoz U."/>
            <person name="Brodie E.L."/>
            <person name="Williams K.H."/>
            <person name="Hubbard S.S."/>
            <person name="Banfield J.F."/>
        </authorList>
    </citation>
    <scope>NUCLEOTIDE SEQUENCE [LARGE SCALE GENOMIC DNA]</scope>
</reference>
<proteinExistence type="predicted"/>
<evidence type="ECO:0000256" key="4">
    <source>
        <dbReference type="ARBA" id="ARBA00022679"/>
    </source>
</evidence>
<dbReference type="InterPro" id="IPR003594">
    <property type="entry name" value="HATPase_dom"/>
</dbReference>
<feature type="transmembrane region" description="Helical" evidence="9">
    <location>
        <begin position="52"/>
        <end position="73"/>
    </location>
</feature>
<dbReference type="EC" id="2.7.13.3" evidence="2"/>
<keyword evidence="8" id="KW-0175">Coiled coil</keyword>
<feature type="transmembrane region" description="Helical" evidence="9">
    <location>
        <begin position="127"/>
        <end position="148"/>
    </location>
</feature>
<dbReference type="SMART" id="SM00387">
    <property type="entry name" value="HATPase_c"/>
    <property type="match status" value="1"/>
</dbReference>
<evidence type="ECO:0000259" key="10">
    <source>
        <dbReference type="PROSITE" id="PS50109"/>
    </source>
</evidence>